<gene>
    <name evidence="7" type="primary">LOC106810634</name>
</gene>
<protein>
    <recommendedName>
        <fullName evidence="3">Pre-rRNA-processing protein TSR2 homolog</fullName>
    </recommendedName>
</protein>
<keyword evidence="4" id="KW-0698">rRNA processing</keyword>
<evidence type="ECO:0000313" key="7">
    <source>
        <dbReference type="RefSeq" id="XP_014669543.1"/>
    </source>
</evidence>
<dbReference type="GeneID" id="106810634"/>
<dbReference type="Pfam" id="PF10273">
    <property type="entry name" value="WGG"/>
    <property type="match status" value="1"/>
</dbReference>
<reference evidence="7" key="1">
    <citation type="submission" date="2025-08" db="UniProtKB">
        <authorList>
            <consortium name="RefSeq"/>
        </authorList>
    </citation>
    <scope>IDENTIFICATION</scope>
</reference>
<proteinExistence type="inferred from homology"/>
<evidence type="ECO:0000256" key="5">
    <source>
        <dbReference type="SAM" id="MobiDB-lite"/>
    </source>
</evidence>
<organism evidence="6 7">
    <name type="scientific">Priapulus caudatus</name>
    <name type="common">Priapulid worm</name>
    <dbReference type="NCBI Taxonomy" id="37621"/>
    <lineage>
        <taxon>Eukaryota</taxon>
        <taxon>Metazoa</taxon>
        <taxon>Ecdysozoa</taxon>
        <taxon>Scalidophora</taxon>
        <taxon>Priapulida</taxon>
        <taxon>Priapulimorpha</taxon>
        <taxon>Priapulimorphida</taxon>
        <taxon>Priapulidae</taxon>
        <taxon>Priapulus</taxon>
    </lineage>
</organism>
<evidence type="ECO:0000256" key="2">
    <source>
        <dbReference type="ARBA" id="ARBA00006524"/>
    </source>
</evidence>
<dbReference type="RefSeq" id="XP_014669543.1">
    <property type="nucleotide sequence ID" value="XM_014814057.1"/>
</dbReference>
<dbReference type="InterPro" id="IPR019398">
    <property type="entry name" value="Pre-rRNA_process_TSR2"/>
</dbReference>
<dbReference type="PANTHER" id="PTHR21250">
    <property type="entry name" value="PRE-RRNA-PROCESSING PROTEIN TSR2 HOMOLOG"/>
    <property type="match status" value="1"/>
</dbReference>
<feature type="compositionally biased region" description="Polar residues" evidence="5">
    <location>
        <begin position="157"/>
        <end position="178"/>
    </location>
</feature>
<sequence>MAASLQQQQQDQQRVFRESVCKLMDGWAALQLAVEQGFGGVHSQQKEIWFCEVIYQFFQDNAGLDPLEVEDFISELMNNEFETMVEDGSLQHIAKVLCQYFNLCAQGKTTEVVNELEKIPDRNKVREVVTMSAATANAENEQSDDSDESGASDDNRTTQIEGASTLTPHTAPSSAQSHTNDEEMEIDGSEMEHRQEEADGWSVVKTKKSNKKK</sequence>
<comment type="similarity">
    <text evidence="2">Belongs to the TSR2 family.</text>
</comment>
<accession>A0ABM1EBH2</accession>
<dbReference type="Proteomes" id="UP000695022">
    <property type="component" value="Unplaced"/>
</dbReference>
<evidence type="ECO:0000256" key="3">
    <source>
        <dbReference type="ARBA" id="ARBA00017551"/>
    </source>
</evidence>
<name>A0ABM1EBH2_PRICU</name>
<keyword evidence="6" id="KW-1185">Reference proteome</keyword>
<evidence type="ECO:0000256" key="1">
    <source>
        <dbReference type="ARBA" id="ARBA00002210"/>
    </source>
</evidence>
<comment type="function">
    <text evidence="1">May be involved in 20S pre-rRNA processing.</text>
</comment>
<evidence type="ECO:0000313" key="6">
    <source>
        <dbReference type="Proteomes" id="UP000695022"/>
    </source>
</evidence>
<evidence type="ECO:0000256" key="4">
    <source>
        <dbReference type="ARBA" id="ARBA00022552"/>
    </source>
</evidence>
<feature type="region of interest" description="Disordered" evidence="5">
    <location>
        <begin position="134"/>
        <end position="213"/>
    </location>
</feature>
<feature type="compositionally biased region" description="Acidic residues" evidence="5">
    <location>
        <begin position="141"/>
        <end position="151"/>
    </location>
</feature>